<evidence type="ECO:0000256" key="4">
    <source>
        <dbReference type="ARBA" id="ARBA00022692"/>
    </source>
</evidence>
<evidence type="ECO:0000256" key="3">
    <source>
        <dbReference type="ARBA" id="ARBA00022516"/>
    </source>
</evidence>
<dbReference type="GO" id="GO:0102965">
    <property type="term" value="F:alcohol-forming long-chain fatty acyl-CoA reductase activity"/>
    <property type="evidence" value="ECO:0007669"/>
    <property type="project" value="UniProtKB-EC"/>
</dbReference>
<dbReference type="EC" id="1.2.1.84" evidence="10"/>
<comment type="similarity">
    <text evidence="2 10">Belongs to the fatty acyl-CoA reductase family.</text>
</comment>
<protein>
    <recommendedName>
        <fullName evidence="10">Fatty acyl-CoA reductase</fullName>
        <ecNumber evidence="10">1.2.1.84</ecNumber>
    </recommendedName>
</protein>
<evidence type="ECO:0000256" key="9">
    <source>
        <dbReference type="ARBA" id="ARBA00052530"/>
    </source>
</evidence>
<evidence type="ECO:0000256" key="7">
    <source>
        <dbReference type="ARBA" id="ARBA00023098"/>
    </source>
</evidence>
<dbReference type="Pfam" id="PF07993">
    <property type="entry name" value="NAD_binding_4"/>
    <property type="match status" value="2"/>
</dbReference>
<feature type="domain" description="Thioester reductase (TE)" evidence="12">
    <location>
        <begin position="20"/>
        <end position="292"/>
    </location>
</feature>
<dbReference type="InterPro" id="IPR036291">
    <property type="entry name" value="NAD(P)-bd_dom_sf"/>
</dbReference>
<evidence type="ECO:0000259" key="12">
    <source>
        <dbReference type="Pfam" id="PF07993"/>
    </source>
</evidence>
<dbReference type="GO" id="GO:0035336">
    <property type="term" value="P:long-chain fatty-acyl-CoA metabolic process"/>
    <property type="evidence" value="ECO:0007669"/>
    <property type="project" value="TreeGrafter"/>
</dbReference>
<dbReference type="CDD" id="cd05236">
    <property type="entry name" value="FAR-N_SDR_e"/>
    <property type="match status" value="2"/>
</dbReference>
<comment type="function">
    <text evidence="10">Catalyzes the reduction of fatty acyl-CoA to fatty alcohols.</text>
</comment>
<evidence type="ECO:0000256" key="5">
    <source>
        <dbReference type="ARBA" id="ARBA00022857"/>
    </source>
</evidence>
<dbReference type="GO" id="GO:0016020">
    <property type="term" value="C:membrane"/>
    <property type="evidence" value="ECO:0007669"/>
    <property type="project" value="UniProtKB-SubCell"/>
</dbReference>
<evidence type="ECO:0000256" key="1">
    <source>
        <dbReference type="ARBA" id="ARBA00004141"/>
    </source>
</evidence>
<dbReference type="InterPro" id="IPR013120">
    <property type="entry name" value="FAR_NAD-bd"/>
</dbReference>
<comment type="catalytic activity">
    <reaction evidence="9 10">
        <text>a long-chain fatty acyl-CoA + 2 NADPH + 2 H(+) = a long-chain primary fatty alcohol + 2 NADP(+) + CoA</text>
        <dbReference type="Rhea" id="RHEA:52716"/>
        <dbReference type="ChEBI" id="CHEBI:15378"/>
        <dbReference type="ChEBI" id="CHEBI:57287"/>
        <dbReference type="ChEBI" id="CHEBI:57783"/>
        <dbReference type="ChEBI" id="CHEBI:58349"/>
        <dbReference type="ChEBI" id="CHEBI:77396"/>
        <dbReference type="ChEBI" id="CHEBI:83139"/>
        <dbReference type="EC" id="1.2.1.84"/>
    </reaction>
</comment>
<dbReference type="Gene3D" id="3.40.50.720">
    <property type="entry name" value="NAD(P)-binding Rossmann-like Domain"/>
    <property type="match status" value="2"/>
</dbReference>
<dbReference type="EMBL" id="UFQT01000581">
    <property type="protein sequence ID" value="SSX25481.1"/>
    <property type="molecule type" value="Genomic_DNA"/>
</dbReference>
<reference evidence="13" key="1">
    <citation type="submission" date="2018-07" db="EMBL/GenBank/DDBJ databases">
        <authorList>
            <person name="Quirk P.G."/>
            <person name="Krulwich T.A."/>
        </authorList>
    </citation>
    <scope>NUCLEOTIDE SEQUENCE</scope>
</reference>
<dbReference type="FunFam" id="3.40.50.720:FF:000143">
    <property type="entry name" value="Fatty acyl-CoA reductase"/>
    <property type="match status" value="1"/>
</dbReference>
<keyword evidence="10" id="KW-0560">Oxidoreductase</keyword>
<evidence type="ECO:0000256" key="6">
    <source>
        <dbReference type="ARBA" id="ARBA00022989"/>
    </source>
</evidence>
<name>A0A336M7X6_CULSO</name>
<evidence type="ECO:0000256" key="2">
    <source>
        <dbReference type="ARBA" id="ARBA00005928"/>
    </source>
</evidence>
<evidence type="ECO:0000313" key="13">
    <source>
        <dbReference type="EMBL" id="SSX25481.1"/>
    </source>
</evidence>
<feature type="domain" description="Thioester reductase (TE)" evidence="12">
    <location>
        <begin position="504"/>
        <end position="772"/>
    </location>
</feature>
<dbReference type="CDD" id="cd09071">
    <property type="entry name" value="FAR_C"/>
    <property type="match status" value="2"/>
</dbReference>
<keyword evidence="8" id="KW-0472">Membrane</keyword>
<comment type="subcellular location">
    <subcellularLocation>
        <location evidence="1">Membrane</location>
        <topology evidence="1">Multi-pass membrane protein</topology>
    </subcellularLocation>
</comment>
<keyword evidence="5 10" id="KW-0521">NADP</keyword>
<keyword evidence="6" id="KW-1133">Transmembrane helix</keyword>
<evidence type="ECO:0000256" key="8">
    <source>
        <dbReference type="ARBA" id="ARBA00023136"/>
    </source>
</evidence>
<dbReference type="InterPro" id="IPR026055">
    <property type="entry name" value="FAR"/>
</dbReference>
<dbReference type="VEuPathDB" id="VectorBase:CSON012387"/>
<dbReference type="PANTHER" id="PTHR11011">
    <property type="entry name" value="MALE STERILITY PROTEIN 2-RELATED"/>
    <property type="match status" value="1"/>
</dbReference>
<proteinExistence type="inferred from homology"/>
<feature type="domain" description="Fatty acyl-CoA reductase C-terminal" evidence="11">
    <location>
        <begin position="842"/>
        <end position="935"/>
    </location>
</feature>
<dbReference type="OMA" id="IIMALWH"/>
<dbReference type="GO" id="GO:0005777">
    <property type="term" value="C:peroxisome"/>
    <property type="evidence" value="ECO:0007669"/>
    <property type="project" value="TreeGrafter"/>
</dbReference>
<keyword evidence="7 10" id="KW-0443">Lipid metabolism</keyword>
<keyword evidence="4" id="KW-0812">Transmembrane</keyword>
<dbReference type="AlphaFoldDB" id="A0A336M7X6"/>
<dbReference type="SUPFAM" id="SSF51735">
    <property type="entry name" value="NAD(P)-binding Rossmann-fold domains"/>
    <property type="match status" value="2"/>
</dbReference>
<gene>
    <name evidence="13" type="primary">CSON012387</name>
</gene>
<dbReference type="GO" id="GO:0080019">
    <property type="term" value="F:alcohol-forming very long-chain fatty acyl-CoA reductase activity"/>
    <property type="evidence" value="ECO:0007669"/>
    <property type="project" value="InterPro"/>
</dbReference>
<organism evidence="13">
    <name type="scientific">Culicoides sonorensis</name>
    <name type="common">Biting midge</name>
    <dbReference type="NCBI Taxonomy" id="179676"/>
    <lineage>
        <taxon>Eukaryota</taxon>
        <taxon>Metazoa</taxon>
        <taxon>Ecdysozoa</taxon>
        <taxon>Arthropoda</taxon>
        <taxon>Hexapoda</taxon>
        <taxon>Insecta</taxon>
        <taxon>Pterygota</taxon>
        <taxon>Neoptera</taxon>
        <taxon>Endopterygota</taxon>
        <taxon>Diptera</taxon>
        <taxon>Nematocera</taxon>
        <taxon>Chironomoidea</taxon>
        <taxon>Ceratopogonidae</taxon>
        <taxon>Ceratopogoninae</taxon>
        <taxon>Culicoides</taxon>
        <taxon>Monoculicoides</taxon>
    </lineage>
</organism>
<evidence type="ECO:0000256" key="10">
    <source>
        <dbReference type="RuleBase" id="RU363097"/>
    </source>
</evidence>
<dbReference type="Pfam" id="PF03015">
    <property type="entry name" value="Sterile"/>
    <property type="match status" value="2"/>
</dbReference>
<keyword evidence="3 10" id="KW-0444">Lipid biosynthesis</keyword>
<dbReference type="InterPro" id="IPR033640">
    <property type="entry name" value="FAR_C"/>
</dbReference>
<dbReference type="PANTHER" id="PTHR11011:SF24">
    <property type="entry name" value="FATTY ACYL-COA REDUCTASE"/>
    <property type="match status" value="1"/>
</dbReference>
<accession>A0A336M7X6</accession>
<evidence type="ECO:0000259" key="11">
    <source>
        <dbReference type="Pfam" id="PF03015"/>
    </source>
</evidence>
<feature type="domain" description="Fatty acyl-CoA reductase C-terminal" evidence="11">
    <location>
        <begin position="366"/>
        <end position="456"/>
    </location>
</feature>
<sequence length="982" mass="112626">MESNKLKSIKEFYNGKIILVTGGTGFLGKTLIEKLLWSCDGVEKIILLLRSKKGKSVEDRIASLKREVAFQRIHEKKPSVLDKIIGIEADLSAGSLKFESENGDFVSNELRNVNLIFHCAASVRFDDPLKKAILINVCATKALLDFAKTLQHLEVFMHVSTAYSNCDRFEIDEKLYPASVDWRYAIKISEQFDEEILDALFYKFSNNMANTYVFTKKIAEHMVDDYKNALPIVIYRPSIVTSAEVEPLPGFIDNFNGPLGLLVATSMGVNRTSWQSHKAAINATPVDMCIKGIIIAAMRCPESWKETKDIQIYNAASIKTPTYLHMIKKGKRFIVKDAPLNIFIWRPGGRITQCYYEFYLRFMLTQVLPAIGADVVLKLLNRKPFFLKLQRALMTVQKNLHFFMNNTWEISNHNFLHLNEFVPASELIDFEIKEVYPEYIEYGTLSLMGARRFLLNWPDEDLKKARRNYRIAVLIDSILKYTILSGIFWYFYRKYFFSGREIFLTGGTGFIGKAVIEKLLRSCPDLSKIYILIRPKRGKTLNERLNTLKSDILFRKLLHANPHAFEKVIGIKGDVTCENLGISPPDITRLENVSIMIHSSASVRFDDELKDAILTNVRSTYEMVRIGLTLKKLDAFIHISTAFCNSDYKVIEEKIYPEHGDWKKAIKLALNMDRDILNSLTMKLTDFLPNTYLYTKGLAENICNDFKEHLPIVIYRPAIVTGCEVEPIPGFVDNFNGIVGLAVASGTGIQRSLYCLRDAELFCTPVDTSVRGIISSTWRKVLCEPKHDLSIYNCSNGTTSITEIMSVSYKFIEKVPLLNTVWTPTDIATTSLCWDYICAVFLHFLPALLIDFIATHFMNQKPILLRVQRKIRHAQLALRYFIINKWIIRNDNYASLSSCLKDCDKKSFDTSSDAIENRKQYIIDQILYCRRYLLNQPDDTIPAAKAHYWRLYVLDKLLKIGFVILALYGMFKLLKFLDVIKI</sequence>